<dbReference type="Gene3D" id="6.10.140.260">
    <property type="match status" value="1"/>
</dbReference>
<dbReference type="SMART" id="SM00547">
    <property type="entry name" value="ZnF_RBZ"/>
    <property type="match status" value="2"/>
</dbReference>
<dbReference type="PANTHER" id="PTHR13128">
    <property type="entry name" value="VACUOLAR PROTEIN-SORTING-ASSOCIATED PROTEIN 36"/>
    <property type="match status" value="1"/>
</dbReference>
<dbReference type="InterPro" id="IPR040608">
    <property type="entry name" value="Snf8/Vps36"/>
</dbReference>
<keyword evidence="7" id="KW-0967">Endosome</keyword>
<comment type="function">
    <text evidence="7">Component of the ESCRT-II complex (endosomal sorting complex required for transport II), which is required for multivesicular body (MVB) formation and sorting of endosomal cargo proteins into MVBs.</text>
</comment>
<dbReference type="SUPFAM" id="SSF50729">
    <property type="entry name" value="PH domain-like"/>
    <property type="match status" value="2"/>
</dbReference>
<comment type="subunit">
    <text evidence="7">Component of the endosomal sorting complex required for transport II (ESCRT-II).</text>
</comment>
<dbReference type="Gene3D" id="4.10.1060.10">
    <property type="entry name" value="Zinc finger, RanBP2-type"/>
    <property type="match status" value="1"/>
</dbReference>
<dbReference type="PROSITE" id="PS51495">
    <property type="entry name" value="GLUE"/>
    <property type="match status" value="1"/>
</dbReference>
<dbReference type="InterPro" id="IPR036388">
    <property type="entry name" value="WH-like_DNA-bd_sf"/>
</dbReference>
<evidence type="ECO:0000256" key="2">
    <source>
        <dbReference type="ARBA" id="ARBA00022448"/>
    </source>
</evidence>
<keyword evidence="7" id="KW-0963">Cytoplasm</keyword>
<evidence type="ECO:0000256" key="8">
    <source>
        <dbReference type="SAM" id="Coils"/>
    </source>
</evidence>
<reference evidence="12" key="1">
    <citation type="submission" date="2024-04" db="EMBL/GenBank/DDBJ databases">
        <authorList>
            <person name="Shaw F."/>
            <person name="Minotto A."/>
        </authorList>
    </citation>
    <scope>NUCLEOTIDE SEQUENCE [LARGE SCALE GENOMIC DNA]</scope>
</reference>
<keyword evidence="12" id="KW-1185">Reference proteome</keyword>
<feature type="coiled-coil region" evidence="8">
    <location>
        <begin position="334"/>
        <end position="364"/>
    </location>
</feature>
<dbReference type="SUPFAM" id="SSF46785">
    <property type="entry name" value="Winged helix' DNA-binding domain"/>
    <property type="match status" value="2"/>
</dbReference>
<feature type="compositionally biased region" description="Acidic residues" evidence="9">
    <location>
        <begin position="252"/>
        <end position="263"/>
    </location>
</feature>
<feature type="compositionally biased region" description="Low complexity" evidence="9">
    <location>
        <begin position="165"/>
        <end position="193"/>
    </location>
</feature>
<dbReference type="Gene3D" id="2.30.29.30">
    <property type="entry name" value="Pleckstrin-homology domain (PH domain)/Phosphotyrosine-binding domain (PTB)"/>
    <property type="match status" value="2"/>
</dbReference>
<proteinExistence type="inferred from homology"/>
<feature type="region of interest" description="Disordered" evidence="9">
    <location>
        <begin position="234"/>
        <end position="263"/>
    </location>
</feature>
<evidence type="ECO:0000259" key="10">
    <source>
        <dbReference type="PROSITE" id="PS51495"/>
    </source>
</evidence>
<comment type="similarity">
    <text evidence="1 7">Belongs to the VPS36 family.</text>
</comment>
<organism evidence="11 12">
    <name type="scientific">Somion occarium</name>
    <dbReference type="NCBI Taxonomy" id="3059160"/>
    <lineage>
        <taxon>Eukaryota</taxon>
        <taxon>Fungi</taxon>
        <taxon>Dikarya</taxon>
        <taxon>Basidiomycota</taxon>
        <taxon>Agaricomycotina</taxon>
        <taxon>Agaricomycetes</taxon>
        <taxon>Polyporales</taxon>
        <taxon>Cerrenaceae</taxon>
        <taxon>Somion</taxon>
    </lineage>
</organism>
<evidence type="ECO:0000256" key="3">
    <source>
        <dbReference type="ARBA" id="ARBA00022723"/>
    </source>
</evidence>
<dbReference type="EMBL" id="OZ037953">
    <property type="protein sequence ID" value="CAL1697692.1"/>
    <property type="molecule type" value="Genomic_DNA"/>
</dbReference>
<keyword evidence="6 7" id="KW-0653">Protein transport</keyword>
<dbReference type="InterPro" id="IPR036390">
    <property type="entry name" value="WH_DNA-bd_sf"/>
</dbReference>
<keyword evidence="8" id="KW-0175">Coiled coil</keyword>
<gene>
    <name evidence="11" type="ORF">GFSPODELE1_LOCUS1798</name>
</gene>
<evidence type="ECO:0000256" key="1">
    <source>
        <dbReference type="ARBA" id="ARBA00009697"/>
    </source>
</evidence>
<dbReference type="Pfam" id="PF04157">
    <property type="entry name" value="EAP30"/>
    <property type="match status" value="1"/>
</dbReference>
<keyword evidence="4" id="KW-0863">Zinc-finger</keyword>
<accession>A0ABP1CUC6</accession>
<dbReference type="Pfam" id="PF11605">
    <property type="entry name" value="Vps36_ESCRT-II"/>
    <property type="match status" value="1"/>
</dbReference>
<keyword evidence="5" id="KW-0862">Zinc</keyword>
<name>A0ABP1CUC6_9APHY</name>
<evidence type="ECO:0000256" key="6">
    <source>
        <dbReference type="ARBA" id="ARBA00022927"/>
    </source>
</evidence>
<protein>
    <recommendedName>
        <fullName evidence="7">Vacuolar protein-sorting-associated protein 36</fullName>
    </recommendedName>
    <alternativeName>
        <fullName evidence="7">ESCRT-II complex subunit VPS36</fullName>
    </alternativeName>
</protein>
<dbReference type="InterPro" id="IPR021648">
    <property type="entry name" value="GLUE_dom"/>
</dbReference>
<keyword evidence="2 7" id="KW-0813">Transport</keyword>
<evidence type="ECO:0000313" key="11">
    <source>
        <dbReference type="EMBL" id="CAL1697692.1"/>
    </source>
</evidence>
<dbReference type="InterPro" id="IPR001876">
    <property type="entry name" value="Znf_RanBP2"/>
</dbReference>
<dbReference type="PANTHER" id="PTHR13128:SF12">
    <property type="entry name" value="VACUOLAR PROTEIN-SORTING-ASSOCIATED PROTEIN 36"/>
    <property type="match status" value="1"/>
</dbReference>
<evidence type="ECO:0000256" key="7">
    <source>
        <dbReference type="RuleBase" id="RU367095"/>
    </source>
</evidence>
<evidence type="ECO:0000256" key="4">
    <source>
        <dbReference type="ARBA" id="ARBA00022771"/>
    </source>
</evidence>
<feature type="domain" description="GLUE N-terminal" evidence="10">
    <location>
        <begin position="11"/>
        <end position="303"/>
    </location>
</feature>
<dbReference type="InterPro" id="IPR011993">
    <property type="entry name" value="PH-like_dom_sf"/>
</dbReference>
<dbReference type="Proteomes" id="UP001497453">
    <property type="component" value="Chromosome 10"/>
</dbReference>
<evidence type="ECO:0000256" key="9">
    <source>
        <dbReference type="SAM" id="MobiDB-lite"/>
    </source>
</evidence>
<feature type="region of interest" description="Disordered" evidence="9">
    <location>
        <begin position="150"/>
        <end position="199"/>
    </location>
</feature>
<dbReference type="Gene3D" id="1.10.10.10">
    <property type="entry name" value="Winged helix-like DNA-binding domain superfamily/Winged helix DNA-binding domain"/>
    <property type="match status" value="2"/>
</dbReference>
<evidence type="ECO:0000256" key="5">
    <source>
        <dbReference type="ARBA" id="ARBA00022833"/>
    </source>
</evidence>
<feature type="region of interest" description="Disordered" evidence="9">
    <location>
        <begin position="431"/>
        <end position="450"/>
    </location>
</feature>
<keyword evidence="3" id="KW-0479">Metal-binding</keyword>
<sequence length="600" mass="64959">MGVLKRFTKAVDGTIPVPALLYEDEDLLASQEGVGIYDGTEKSPKHQNGTIYTTTHRLFYIDHSHARSRSFALDLSHVSRTDYYAGLFTSSPKIMLYLHANSTSRSSNISGAELETWECEVCSYKNPPGLSPAASKVCGLCGVPRTSVKNSSIHPTPIPTRLKQPSMSTHLSTSLPSSTANLHTHTSPSSSPSGDVATGQDGEIPCPACTFLNHPSLLTCEICGTTLPRPNGVSRHLAARSAPSSRPITPSADDDKDEDDVDDTSEASRLIRLSFRKGGDKAFYAVLRRSLLGKAWETKHLGGSRRSVTQHTNSGRGGINSLLRTVENTTASNQSNMENALQDLESLAVKAREMVRMAEELNERLTAVTASSSNNTMTGSAVIEPEEATFIRSSLSQLGLQMTNAPVTLDMIRDERRWHEELARELSGVLQGNGSSWKRPGDDGEQTSGGMMRKRGIIALDEVWGGWNRARGVALIPPSTFLLVLPHLPSYTSPPIHMRTFSSSGLSVLHTPPYTKAAFAARMVGLLTLAGPRTTVEVAQEEQLPIGLAQEMVIEVEDAGEICRDEGGSGVGIFAGRDGSGEVRWWVNIFKGYVWDGQEG</sequence>
<dbReference type="InterPro" id="IPR037855">
    <property type="entry name" value="Vps36"/>
</dbReference>
<comment type="subcellular location">
    <subcellularLocation>
        <location evidence="7">Cytoplasm</location>
    </subcellularLocation>
    <subcellularLocation>
        <location evidence="7">Endosome</location>
    </subcellularLocation>
</comment>
<evidence type="ECO:0000313" key="12">
    <source>
        <dbReference type="Proteomes" id="UP001497453"/>
    </source>
</evidence>